<dbReference type="Gene3D" id="3.30.1330.70">
    <property type="entry name" value="Holliday junction resolvase RusA"/>
    <property type="match status" value="1"/>
</dbReference>
<dbReference type="Pfam" id="PF05866">
    <property type="entry name" value="RusA"/>
    <property type="match status" value="1"/>
</dbReference>
<evidence type="ECO:0000313" key="2">
    <source>
        <dbReference type="Proteomes" id="UP000245712"/>
    </source>
</evidence>
<keyword evidence="2" id="KW-1185">Reference proteome</keyword>
<sequence length="172" mass="19203">MTNDDFEPKTGNPSTETHAVRTVTLPYPISANRYWKSFPLNGRTMTAPSSEAKAYKRDVGFILRGVGIVEPIVGRVHVHIDLYPKRPQDWQARKRKHGANWDDSVQCLDVDNARKVLYDALKGIAIVDDKWIWSDSARRCEPDGEARVVLTIRALAASEGPAQSALFDEVAA</sequence>
<dbReference type="RefSeq" id="WP_116610892.1">
    <property type="nucleotide sequence ID" value="NZ_QEOB01000005.1"/>
</dbReference>
<dbReference type="Proteomes" id="UP000245712">
    <property type="component" value="Unassembled WGS sequence"/>
</dbReference>
<protein>
    <submittedName>
        <fullName evidence="1">Crossover junction endodeoxyribonuclease RusA</fullName>
    </submittedName>
</protein>
<evidence type="ECO:0000313" key="1">
    <source>
        <dbReference type="EMBL" id="PVX84332.1"/>
    </source>
</evidence>
<dbReference type="SUPFAM" id="SSF103084">
    <property type="entry name" value="Holliday junction resolvase RusA"/>
    <property type="match status" value="1"/>
</dbReference>
<dbReference type="InterPro" id="IPR036614">
    <property type="entry name" value="RusA-like_sf"/>
</dbReference>
<reference evidence="1 2" key="1">
    <citation type="submission" date="2018-05" db="EMBL/GenBank/DDBJ databases">
        <title>Genomic Encyclopedia of Type Strains, Phase IV (KMG-V): Genome sequencing to study the core and pangenomes of soil and plant-associated prokaryotes.</title>
        <authorList>
            <person name="Whitman W."/>
        </authorList>
    </citation>
    <scope>NUCLEOTIDE SEQUENCE [LARGE SCALE GENOMIC DNA]</scope>
    <source>
        <strain evidence="1 2">SCZa-39</strain>
    </source>
</reference>
<proteinExistence type="predicted"/>
<accession>A0ABX5KPC4</accession>
<organism evidence="1 2">
    <name type="scientific">Paraburkholderia unamae</name>
    <dbReference type="NCBI Taxonomy" id="219649"/>
    <lineage>
        <taxon>Bacteria</taxon>
        <taxon>Pseudomonadati</taxon>
        <taxon>Pseudomonadota</taxon>
        <taxon>Betaproteobacteria</taxon>
        <taxon>Burkholderiales</taxon>
        <taxon>Burkholderiaceae</taxon>
        <taxon>Paraburkholderia</taxon>
    </lineage>
</organism>
<dbReference type="InterPro" id="IPR008822">
    <property type="entry name" value="Endonuclease_RusA-like"/>
</dbReference>
<comment type="caution">
    <text evidence="1">The sequence shown here is derived from an EMBL/GenBank/DDBJ whole genome shotgun (WGS) entry which is preliminary data.</text>
</comment>
<dbReference type="EMBL" id="QEOB01000005">
    <property type="protein sequence ID" value="PVX84332.1"/>
    <property type="molecule type" value="Genomic_DNA"/>
</dbReference>
<name>A0ABX5KPC4_9BURK</name>
<gene>
    <name evidence="1" type="ORF">C7402_105173</name>
</gene>